<evidence type="ECO:0000313" key="2">
    <source>
        <dbReference type="EMBL" id="KAF3523664.1"/>
    </source>
</evidence>
<dbReference type="Gene3D" id="1.10.510.10">
    <property type="entry name" value="Transferase(Phosphotransferase) domain 1"/>
    <property type="match status" value="1"/>
</dbReference>
<comment type="caution">
    <text evidence="2">The sequence shown here is derived from an EMBL/GenBank/DDBJ whole genome shotgun (WGS) entry which is preliminary data.</text>
</comment>
<name>A0A8S9PR35_BRACR</name>
<sequence length="291" mass="32491">VEQMHKIFKLCGSPSEDYWRRETLPLATSFKPSHPYKAVLAETFSHFPASALTLIHKLLAIEPEKRGSAASALRSEFFTTEPLPANPSSLPRYPPSKELDAKLRDEEARKVRAEDKKRRGGETVTRGRAKDLNTAQTPEFMVAGQSKVTCISHKFKTDEEGGTGFRIEPPRRGIQQNGYAHASTVVHPSVADTEWNRGGSIKRQTNAELKSRVTQTGDLSGDSGRRSSSRDYSTGNAPRKNRIHYSGPLMPPGGNLDEMLKEHEKQIQQAVRKARVEKSGQQQRYTGRNAR</sequence>
<gene>
    <name evidence="2" type="ORF">F2Q69_00051406</name>
</gene>
<dbReference type="EMBL" id="QGKX02001347">
    <property type="protein sequence ID" value="KAF3523664.1"/>
    <property type="molecule type" value="Genomic_DNA"/>
</dbReference>
<feature type="compositionally biased region" description="Basic and acidic residues" evidence="1">
    <location>
        <begin position="95"/>
        <end position="121"/>
    </location>
</feature>
<dbReference type="SUPFAM" id="SSF56112">
    <property type="entry name" value="Protein kinase-like (PK-like)"/>
    <property type="match status" value="1"/>
</dbReference>
<evidence type="ECO:0008006" key="4">
    <source>
        <dbReference type="Google" id="ProtNLM"/>
    </source>
</evidence>
<feature type="region of interest" description="Disordered" evidence="1">
    <location>
        <begin position="80"/>
        <end position="126"/>
    </location>
</feature>
<evidence type="ECO:0000313" key="3">
    <source>
        <dbReference type="Proteomes" id="UP000712600"/>
    </source>
</evidence>
<protein>
    <recommendedName>
        <fullName evidence="4">Protein kinase domain-containing protein</fullName>
    </recommendedName>
</protein>
<reference evidence="2" key="1">
    <citation type="submission" date="2019-12" db="EMBL/GenBank/DDBJ databases">
        <title>Genome sequencing and annotation of Brassica cretica.</title>
        <authorList>
            <person name="Studholme D.J."/>
            <person name="Sarris P."/>
        </authorList>
    </citation>
    <scope>NUCLEOTIDE SEQUENCE</scope>
    <source>
        <strain evidence="2">PFS-109/04</strain>
        <tissue evidence="2">Leaf</tissue>
    </source>
</reference>
<dbReference type="InterPro" id="IPR011009">
    <property type="entry name" value="Kinase-like_dom_sf"/>
</dbReference>
<proteinExistence type="predicted"/>
<feature type="compositionally biased region" description="Polar residues" evidence="1">
    <location>
        <begin position="279"/>
        <end position="291"/>
    </location>
</feature>
<dbReference type="Proteomes" id="UP000712600">
    <property type="component" value="Unassembled WGS sequence"/>
</dbReference>
<dbReference type="AlphaFoldDB" id="A0A8S9PR35"/>
<accession>A0A8S9PR35</accession>
<organism evidence="2 3">
    <name type="scientific">Brassica cretica</name>
    <name type="common">Mustard</name>
    <dbReference type="NCBI Taxonomy" id="69181"/>
    <lineage>
        <taxon>Eukaryota</taxon>
        <taxon>Viridiplantae</taxon>
        <taxon>Streptophyta</taxon>
        <taxon>Embryophyta</taxon>
        <taxon>Tracheophyta</taxon>
        <taxon>Spermatophyta</taxon>
        <taxon>Magnoliopsida</taxon>
        <taxon>eudicotyledons</taxon>
        <taxon>Gunneridae</taxon>
        <taxon>Pentapetalae</taxon>
        <taxon>rosids</taxon>
        <taxon>malvids</taxon>
        <taxon>Brassicales</taxon>
        <taxon>Brassicaceae</taxon>
        <taxon>Brassiceae</taxon>
        <taxon>Brassica</taxon>
    </lineage>
</organism>
<feature type="region of interest" description="Disordered" evidence="1">
    <location>
        <begin position="190"/>
        <end position="291"/>
    </location>
</feature>
<feature type="compositionally biased region" description="Polar residues" evidence="1">
    <location>
        <begin position="202"/>
        <end position="216"/>
    </location>
</feature>
<feature type="non-terminal residue" evidence="2">
    <location>
        <position position="1"/>
    </location>
</feature>
<evidence type="ECO:0000256" key="1">
    <source>
        <dbReference type="SAM" id="MobiDB-lite"/>
    </source>
</evidence>